<reference evidence="1 2" key="1">
    <citation type="journal article" date="2019" name="Sci. Rep.">
        <title>Orb-weaving spider Araneus ventricosus genome elucidates the spidroin gene catalogue.</title>
        <authorList>
            <person name="Kono N."/>
            <person name="Nakamura H."/>
            <person name="Ohtoshi R."/>
            <person name="Moran D.A.P."/>
            <person name="Shinohara A."/>
            <person name="Yoshida Y."/>
            <person name="Fujiwara M."/>
            <person name="Mori M."/>
            <person name="Tomita M."/>
            <person name="Arakawa K."/>
        </authorList>
    </citation>
    <scope>NUCLEOTIDE SEQUENCE [LARGE SCALE GENOMIC DNA]</scope>
</reference>
<name>A0A4Y2K7G9_ARAVE</name>
<dbReference type="AlphaFoldDB" id="A0A4Y2K7G9"/>
<protein>
    <recommendedName>
        <fullName evidence="3">DUF5641 domain-containing protein</fullName>
    </recommendedName>
</protein>
<comment type="caution">
    <text evidence="1">The sequence shown here is derived from an EMBL/GenBank/DDBJ whole genome shotgun (WGS) entry which is preliminary data.</text>
</comment>
<accession>A0A4Y2K7G9</accession>
<dbReference type="Proteomes" id="UP000499080">
    <property type="component" value="Unassembled WGS sequence"/>
</dbReference>
<proteinExistence type="predicted"/>
<sequence length="115" mass="13191">MMKSLQKINSSTLYKLPLRVSTPENSLKQLDWNRIQRHGSANSIEWKFNPQLLPRGETSGERIMRILKGLLKRVLGQGCLNYKEMTIVSADCENVINSKRLTYLCEDETVKPISP</sequence>
<evidence type="ECO:0000313" key="2">
    <source>
        <dbReference type="Proteomes" id="UP000499080"/>
    </source>
</evidence>
<gene>
    <name evidence="1" type="ORF">AVEN_168788_1</name>
</gene>
<dbReference type="EMBL" id="BGPR01004308">
    <property type="protein sequence ID" value="GBM98261.1"/>
    <property type="molecule type" value="Genomic_DNA"/>
</dbReference>
<organism evidence="1 2">
    <name type="scientific">Araneus ventricosus</name>
    <name type="common">Orbweaver spider</name>
    <name type="synonym">Epeira ventricosa</name>
    <dbReference type="NCBI Taxonomy" id="182803"/>
    <lineage>
        <taxon>Eukaryota</taxon>
        <taxon>Metazoa</taxon>
        <taxon>Ecdysozoa</taxon>
        <taxon>Arthropoda</taxon>
        <taxon>Chelicerata</taxon>
        <taxon>Arachnida</taxon>
        <taxon>Araneae</taxon>
        <taxon>Araneomorphae</taxon>
        <taxon>Entelegynae</taxon>
        <taxon>Araneoidea</taxon>
        <taxon>Araneidae</taxon>
        <taxon>Araneus</taxon>
    </lineage>
</organism>
<evidence type="ECO:0008006" key="3">
    <source>
        <dbReference type="Google" id="ProtNLM"/>
    </source>
</evidence>
<evidence type="ECO:0000313" key="1">
    <source>
        <dbReference type="EMBL" id="GBM98261.1"/>
    </source>
</evidence>
<keyword evidence="2" id="KW-1185">Reference proteome</keyword>
<dbReference type="OrthoDB" id="6431014at2759"/>